<name>A0A8M2B4C3_DANRE</name>
<evidence type="ECO:0000256" key="5">
    <source>
        <dbReference type="ARBA" id="ARBA00023180"/>
    </source>
</evidence>
<dbReference type="Pfam" id="PF00089">
    <property type="entry name" value="Trypsin"/>
    <property type="match status" value="1"/>
</dbReference>
<dbReference type="Pfam" id="PF15494">
    <property type="entry name" value="SRCR_2"/>
    <property type="match status" value="1"/>
</dbReference>
<dbReference type="InterPro" id="IPR002172">
    <property type="entry name" value="LDrepeatLR_classA_rpt"/>
</dbReference>
<dbReference type="Gene3D" id="4.10.400.10">
    <property type="entry name" value="Low-density Lipoprotein Receptor"/>
    <property type="match status" value="1"/>
</dbReference>
<dbReference type="GO" id="GO:0008236">
    <property type="term" value="F:serine-type peptidase activity"/>
    <property type="evidence" value="ECO:0000318"/>
    <property type="project" value="GO_Central"/>
</dbReference>
<dbReference type="Gene3D" id="3.10.250.10">
    <property type="entry name" value="SRCR-like domain"/>
    <property type="match status" value="1"/>
</dbReference>
<dbReference type="Gene3D" id="2.40.10.10">
    <property type="entry name" value="Trypsin-like serine proteases"/>
    <property type="match status" value="2"/>
</dbReference>
<dbReference type="CDD" id="cd00190">
    <property type="entry name" value="Tryp_SPc"/>
    <property type="match status" value="1"/>
</dbReference>
<dbReference type="SMART" id="SM00020">
    <property type="entry name" value="Tryp_SPc"/>
    <property type="match status" value="1"/>
</dbReference>
<keyword evidence="4" id="KW-1015">Disulfide bond</keyword>
<dbReference type="RefSeq" id="XP_005157547.2">
    <property type="nucleotide sequence ID" value="XM_005157490.6"/>
</dbReference>
<dbReference type="GO" id="GO:0004252">
    <property type="term" value="F:serine-type endopeptidase activity"/>
    <property type="evidence" value="ECO:0007669"/>
    <property type="project" value="InterPro"/>
</dbReference>
<dbReference type="PANTHER" id="PTHR24252">
    <property type="entry name" value="ACROSIN-RELATED"/>
    <property type="match status" value="1"/>
</dbReference>
<evidence type="ECO:0000256" key="7">
    <source>
        <dbReference type="RuleBase" id="RU363034"/>
    </source>
</evidence>
<sequence length="458" mass="49368">MRTKTQVPEENTTPLNPPKPEPAKRTKLMTAPKTQKPKGPNKKKIIITVLMVVVVLAILAVAAFLIKQLIDSKYFFCTKSWKFIPLEKVCDGKNDCSEAEDESACVTMFKPNTTFPLRLYSANNVLQVLSPSDNTWKSVCSESFTQQHAETACQLLGYSVSPVFSSIAVGPLPSDLKISFCMVGTTKPQTFQSAVSDRKVCSTGTVISLSCSADCGLSRNQDRIVGGKDADIANWPWQVSLQYSGQHTCGGSLVTPNWVVTAAHCFNGDGRKALSRWTVVSGITYLSSTPSSYVKEIIVNSNYKPAESDFDITMIKLQSPITLSESRRPVCLPPQNLGLKGGDGLVVTGWGHMAEKGGSLSSMLQKAQIQVIDSAQCSSPTVYGSSITSRMICAGVMAGGVDACQGDSGGPLVHLADRWVLVGVVSWGVGCARPGFPGVYTNVDQMLDWAHSVMQTYK</sequence>
<evidence type="ECO:0000256" key="1">
    <source>
        <dbReference type="ARBA" id="ARBA00022670"/>
    </source>
</evidence>
<keyword evidence="2 7" id="KW-0378">Hydrolase</keyword>
<gene>
    <name evidence="9 10" type="primary">tmprss4a</name>
    <name evidence="9" type="synonym">tmprss4</name>
    <name evidence="9" type="synonym">zgc:152909</name>
</gene>
<keyword evidence="9" id="KW-0812">Transmembrane</keyword>
<dbReference type="CDD" id="cd00112">
    <property type="entry name" value="LDLa"/>
    <property type="match status" value="1"/>
</dbReference>
<dbReference type="PRINTS" id="PR00722">
    <property type="entry name" value="CHYMOTRYPSIN"/>
</dbReference>
<evidence type="ECO:0000256" key="4">
    <source>
        <dbReference type="ARBA" id="ARBA00023157"/>
    </source>
</evidence>
<dbReference type="GO" id="GO:0006508">
    <property type="term" value="P:proteolysis"/>
    <property type="evidence" value="ECO:0007669"/>
    <property type="project" value="UniProtKB-KW"/>
</dbReference>
<keyword evidence="9" id="KW-0472">Membrane</keyword>
<dbReference type="InterPro" id="IPR018114">
    <property type="entry name" value="TRYPSIN_HIS"/>
</dbReference>
<evidence type="ECO:0000256" key="2">
    <source>
        <dbReference type="ARBA" id="ARBA00022801"/>
    </source>
</evidence>
<evidence type="ECO:0000313" key="10">
    <source>
        <dbReference type="ZFIN" id="ZDB-GENE-061103-631"/>
    </source>
</evidence>
<comment type="caution">
    <text evidence="6">Lacks conserved residue(s) required for the propagation of feature annotation.</text>
</comment>
<proteinExistence type="predicted"/>
<dbReference type="InterPro" id="IPR009003">
    <property type="entry name" value="Peptidase_S1_PA"/>
</dbReference>
<dbReference type="PROSITE" id="PS00135">
    <property type="entry name" value="TRYPSIN_SER"/>
    <property type="match status" value="1"/>
</dbReference>
<dbReference type="InterPro" id="IPR036055">
    <property type="entry name" value="LDL_receptor-like_sf"/>
</dbReference>
<keyword evidence="1 7" id="KW-0645">Protease</keyword>
<dbReference type="InterPro" id="IPR001254">
    <property type="entry name" value="Trypsin_dom"/>
</dbReference>
<dbReference type="PROSITE" id="PS50240">
    <property type="entry name" value="TRYPSIN_DOM"/>
    <property type="match status" value="1"/>
</dbReference>
<dbReference type="FunFam" id="2.40.10.10:FF:000003">
    <property type="entry name" value="Transmembrane serine protease 3"/>
    <property type="match status" value="1"/>
</dbReference>
<dbReference type="InterPro" id="IPR043504">
    <property type="entry name" value="Peptidase_S1_PA_chymotrypsin"/>
</dbReference>
<dbReference type="SUPFAM" id="SSF56487">
    <property type="entry name" value="SRCR-like"/>
    <property type="match status" value="1"/>
</dbReference>
<accession>A0A8M2B4C3</accession>
<dbReference type="PROSITE" id="PS00134">
    <property type="entry name" value="TRYPSIN_HIS"/>
    <property type="match status" value="1"/>
</dbReference>
<dbReference type="InterPro" id="IPR001190">
    <property type="entry name" value="SRCR"/>
</dbReference>
<dbReference type="InterPro" id="IPR036772">
    <property type="entry name" value="SRCR-like_dom_sf"/>
</dbReference>
<dbReference type="InterPro" id="IPR001314">
    <property type="entry name" value="Peptidase_S1A"/>
</dbReference>
<dbReference type="AGR" id="ZFIN:ZDB-GENE-061103-631"/>
<evidence type="ECO:0000256" key="6">
    <source>
        <dbReference type="PROSITE-ProRule" id="PRU00196"/>
    </source>
</evidence>
<evidence type="ECO:0000256" key="3">
    <source>
        <dbReference type="ARBA" id="ARBA00022825"/>
    </source>
</evidence>
<reference evidence="9" key="1">
    <citation type="submission" date="2025-08" db="UniProtKB">
        <authorList>
            <consortium name="RefSeq"/>
        </authorList>
    </citation>
    <scope>IDENTIFICATION</scope>
    <source>
        <strain evidence="9">Tuebingen</strain>
        <tissue evidence="9">Fibroblasts and whole tissue</tissue>
    </source>
</reference>
<evidence type="ECO:0000313" key="9">
    <source>
        <dbReference type="RefSeq" id="XP_005157547.2"/>
    </source>
</evidence>
<evidence type="ECO:0000313" key="8">
    <source>
        <dbReference type="Proteomes" id="UP000000437"/>
    </source>
</evidence>
<dbReference type="SMART" id="SM00202">
    <property type="entry name" value="SR"/>
    <property type="match status" value="1"/>
</dbReference>
<keyword evidence="5" id="KW-0325">Glycoprotein</keyword>
<dbReference type="ZFIN" id="ZDB-GENE-061103-631">
    <property type="gene designation" value="tmprss4a"/>
</dbReference>
<dbReference type="GeneID" id="777630"/>
<dbReference type="GO" id="GO:0005886">
    <property type="term" value="C:plasma membrane"/>
    <property type="evidence" value="ECO:0000318"/>
    <property type="project" value="GO_Central"/>
</dbReference>
<organism evidence="8 9">
    <name type="scientific">Danio rerio</name>
    <name type="common">Zebrafish</name>
    <name type="synonym">Brachydanio rerio</name>
    <dbReference type="NCBI Taxonomy" id="7955"/>
    <lineage>
        <taxon>Eukaryota</taxon>
        <taxon>Metazoa</taxon>
        <taxon>Chordata</taxon>
        <taxon>Craniata</taxon>
        <taxon>Vertebrata</taxon>
        <taxon>Euteleostomi</taxon>
        <taxon>Actinopterygii</taxon>
        <taxon>Neopterygii</taxon>
        <taxon>Teleostei</taxon>
        <taxon>Ostariophysi</taxon>
        <taxon>Cypriniformes</taxon>
        <taxon>Danionidae</taxon>
        <taxon>Danioninae</taxon>
        <taxon>Danio</taxon>
    </lineage>
</organism>
<dbReference type="FunCoup" id="A0A8M2B4C3">
    <property type="interactions" value="151"/>
</dbReference>
<dbReference type="CTD" id="777630"/>
<dbReference type="PANTHER" id="PTHR24252:SF7">
    <property type="entry name" value="HYALIN"/>
    <property type="match status" value="1"/>
</dbReference>
<dbReference type="SUPFAM" id="SSF57424">
    <property type="entry name" value="LDL receptor-like module"/>
    <property type="match status" value="1"/>
</dbReference>
<protein>
    <submittedName>
        <fullName evidence="9">Transmembrane protease serine 4a isoform X1</fullName>
    </submittedName>
</protein>
<dbReference type="AlphaFoldDB" id="A0A8M2B4C3"/>
<dbReference type="Proteomes" id="UP000000437">
    <property type="component" value="Chromosome 15"/>
</dbReference>
<keyword evidence="3 7" id="KW-0720">Serine protease</keyword>
<keyword evidence="8" id="KW-1185">Reference proteome</keyword>
<dbReference type="OrthoDB" id="6380398at2759"/>
<dbReference type="PROSITE" id="PS50287">
    <property type="entry name" value="SRCR_2"/>
    <property type="match status" value="1"/>
</dbReference>
<dbReference type="GlyGen" id="A0A8M2B4C3">
    <property type="glycosylation" value="1 site"/>
</dbReference>
<dbReference type="SUPFAM" id="SSF50494">
    <property type="entry name" value="Trypsin-like serine proteases"/>
    <property type="match status" value="1"/>
</dbReference>
<dbReference type="InterPro" id="IPR033116">
    <property type="entry name" value="TRYPSIN_SER"/>
</dbReference>